<keyword evidence="15" id="KW-1185">Reference proteome</keyword>
<evidence type="ECO:0000313" key="14">
    <source>
        <dbReference type="Ensembl" id="ENSECRP00000027522.1"/>
    </source>
</evidence>
<reference evidence="14" key="1">
    <citation type="submission" date="2021-06" db="EMBL/GenBank/DDBJ databases">
        <authorList>
            <consortium name="Wellcome Sanger Institute Data Sharing"/>
        </authorList>
    </citation>
    <scope>NUCLEOTIDE SEQUENCE [LARGE SCALE GENOMIC DNA]</scope>
</reference>
<dbReference type="GO" id="GO:0001837">
    <property type="term" value="P:epithelial to mesenchymal transition"/>
    <property type="evidence" value="ECO:0007669"/>
    <property type="project" value="TreeGrafter"/>
</dbReference>
<dbReference type="Gene3D" id="2.60.40.3210">
    <property type="entry name" value="Zona pellucida, ZP-N domain"/>
    <property type="match status" value="1"/>
</dbReference>
<organism evidence="14 15">
    <name type="scientific">Erpetoichthys calabaricus</name>
    <name type="common">Rope fish</name>
    <name type="synonym">Calamoichthys calabaricus</name>
    <dbReference type="NCBI Taxonomy" id="27687"/>
    <lineage>
        <taxon>Eukaryota</taxon>
        <taxon>Metazoa</taxon>
        <taxon>Chordata</taxon>
        <taxon>Craniata</taxon>
        <taxon>Vertebrata</taxon>
        <taxon>Euteleostomi</taxon>
        <taxon>Actinopterygii</taxon>
        <taxon>Polypteriformes</taxon>
        <taxon>Polypteridae</taxon>
        <taxon>Erpetoichthys</taxon>
    </lineage>
</organism>
<dbReference type="GO" id="GO:0016477">
    <property type="term" value="P:cell migration"/>
    <property type="evidence" value="ECO:0007669"/>
    <property type="project" value="TreeGrafter"/>
</dbReference>
<keyword evidence="3" id="KW-0597">Phosphoprotein</keyword>
<dbReference type="PANTHER" id="PTHR14002:SF45">
    <property type="entry name" value="ZP DOMAIN-CONTAINING PROTEIN"/>
    <property type="match status" value="1"/>
</dbReference>
<comment type="subcellular location">
    <subcellularLocation>
        <location evidence="1">Cell membrane</location>
        <topology evidence="1">Single-pass type I membrane protein</topology>
    </subcellularLocation>
</comment>
<dbReference type="PROSITE" id="PS51034">
    <property type="entry name" value="ZP_2"/>
    <property type="match status" value="1"/>
</dbReference>
<dbReference type="GeneTree" id="ENSGT00530000063861"/>
<keyword evidence="9" id="KW-0325">Glycoprotein</keyword>
<dbReference type="InterPro" id="IPR001507">
    <property type="entry name" value="ZP_dom"/>
</dbReference>
<evidence type="ECO:0000256" key="3">
    <source>
        <dbReference type="ARBA" id="ARBA00022553"/>
    </source>
</evidence>
<proteinExistence type="predicted"/>
<evidence type="ECO:0000256" key="1">
    <source>
        <dbReference type="ARBA" id="ARBA00004251"/>
    </source>
</evidence>
<evidence type="ECO:0000256" key="12">
    <source>
        <dbReference type="SAM" id="SignalP"/>
    </source>
</evidence>
<evidence type="ECO:0000259" key="13">
    <source>
        <dbReference type="PROSITE" id="PS51034"/>
    </source>
</evidence>
<feature type="region of interest" description="Disordered" evidence="10">
    <location>
        <begin position="795"/>
        <end position="827"/>
    </location>
</feature>
<keyword evidence="5 12" id="KW-0732">Signal</keyword>
<feature type="domain" description="ZP" evidence="13">
    <location>
        <begin position="449"/>
        <end position="719"/>
    </location>
</feature>
<dbReference type="Pfam" id="PF26060">
    <property type="entry name" value="TGFBR3_N"/>
    <property type="match status" value="2"/>
</dbReference>
<dbReference type="Gene3D" id="2.60.40.4100">
    <property type="entry name" value="Zona pellucida, ZP-C domain"/>
    <property type="match status" value="1"/>
</dbReference>
<dbReference type="GO" id="GO:0005024">
    <property type="term" value="F:transforming growth factor beta receptor activity"/>
    <property type="evidence" value="ECO:0007669"/>
    <property type="project" value="TreeGrafter"/>
</dbReference>
<evidence type="ECO:0000313" key="15">
    <source>
        <dbReference type="Proteomes" id="UP000694620"/>
    </source>
</evidence>
<dbReference type="AlphaFoldDB" id="A0A8C4XFQ5"/>
<dbReference type="Ensembl" id="ENSECRT00000028096.1">
    <property type="protein sequence ID" value="ENSECRP00000027522.1"/>
    <property type="gene ID" value="ENSECRG00000018492.1"/>
</dbReference>
<name>A0A8C4XFQ5_ERPCA</name>
<feature type="transmembrane region" description="Helical" evidence="11">
    <location>
        <begin position="763"/>
        <end position="785"/>
    </location>
</feature>
<sequence length="827" mass="91457">LDCPFHSFLIICISNCVVTSGPVAHNDCILSPISDEHPVRPFLESFTVLSGCASRGTTSLPQEVHIINLRNSEEESSQHGREVTLHLRPMSSILIHQKPLAFVLNSPHPVQWKVKTEKLAPGIERTFYVSQGSTVHFDTRNNSLPFKNITENLPHINEDLLVWAEKKFTAVTSFTELKIAENVYIKVGEGPVFPMTCTIEKNFLSLNYLAEYLVPKAAEGCLLSSSKGSRDVHIIELQAPDSSSYSAFQVDITVDVRPLEANTMVHRNLVLILKCEKPVNWVVKSHGVSGNLEVTSDGCGHSSDTSSFQVLKTKKVKNLPSTAEHLIHWAKTNHYSPVTSYTNSPVANHFQVRLSKDGKYHLQYREIVGFLPGALAFLSHPQRSIWAIHQDGFPFSIPHPLDRDDEDGRDILHSLFSLLPFGKDHSPLSEEVKEPEEAQGSLNVGMTVKCEPDRMLAVVDKESLQANGYIGADLTLLNSTCKAKENQTHYILEAPFRGCDTAFYQHLGSFVYKNAVSASNGSGLPGEYEDMEPSGDNDFPVDQIDSYLGSVKKFNCTSGVPPENSGPSRRQGHGRKPVNNVVFNMDLYNNSLFRYPSQSIITVMENNKIFVEVSITKEEQDLGFLIQTCFISPDSNPSISSDYTIIENVCPKDESIDLYPQNTDFPVPHTQTDKKRFSFILKPKFNVSLLFLHCELTLCTKKEEENSQLVKCIPPDEACISVNFGMIMKMMQYRKTSTKPLVMVSSIVKSTEAIVHGLDTPTVVGIAFAAFVIGALLTGALWFIYARTGDATVHKQVPTSPPASENSSAAHSIGSTQSTPCSSSSTA</sequence>
<dbReference type="Proteomes" id="UP000694620">
    <property type="component" value="Chromosome 10"/>
</dbReference>
<dbReference type="PANTHER" id="PTHR14002">
    <property type="entry name" value="ENDOGLIN/TGF-BETA RECEPTOR TYPE III"/>
    <property type="match status" value="1"/>
</dbReference>
<keyword evidence="7 11" id="KW-0472">Membrane</keyword>
<dbReference type="InterPro" id="IPR055355">
    <property type="entry name" value="ZP-C"/>
</dbReference>
<dbReference type="InterPro" id="IPR058899">
    <property type="entry name" value="TGFBR3/Endoglin-like_N"/>
</dbReference>
<accession>A0A8C4XFQ5</accession>
<feature type="chain" id="PRO_5034274582" evidence="12">
    <location>
        <begin position="21"/>
        <end position="827"/>
    </location>
</feature>
<keyword evidence="8" id="KW-1015">Disulfide bond</keyword>
<evidence type="ECO:0000256" key="5">
    <source>
        <dbReference type="ARBA" id="ARBA00022729"/>
    </source>
</evidence>
<dbReference type="GO" id="GO:0017015">
    <property type="term" value="P:regulation of transforming growth factor beta receptor signaling pathway"/>
    <property type="evidence" value="ECO:0007669"/>
    <property type="project" value="TreeGrafter"/>
</dbReference>
<evidence type="ECO:0000256" key="2">
    <source>
        <dbReference type="ARBA" id="ARBA00022475"/>
    </source>
</evidence>
<evidence type="ECO:0000256" key="7">
    <source>
        <dbReference type="ARBA" id="ARBA00023136"/>
    </source>
</evidence>
<feature type="compositionally biased region" description="Low complexity" evidence="10">
    <location>
        <begin position="812"/>
        <end position="827"/>
    </location>
</feature>
<protein>
    <submittedName>
        <fullName evidence="14">Transforming growth factor, beta receptor III</fullName>
    </submittedName>
</protein>
<dbReference type="GO" id="GO:0005539">
    <property type="term" value="F:glycosaminoglycan binding"/>
    <property type="evidence" value="ECO:0007669"/>
    <property type="project" value="TreeGrafter"/>
</dbReference>
<evidence type="ECO:0000256" key="8">
    <source>
        <dbReference type="ARBA" id="ARBA00023157"/>
    </source>
</evidence>
<dbReference type="SMART" id="SM00241">
    <property type="entry name" value="ZP"/>
    <property type="match status" value="1"/>
</dbReference>
<feature type="signal peptide" evidence="12">
    <location>
        <begin position="1"/>
        <end position="20"/>
    </location>
</feature>
<evidence type="ECO:0000256" key="9">
    <source>
        <dbReference type="ARBA" id="ARBA00023180"/>
    </source>
</evidence>
<dbReference type="GO" id="GO:0050431">
    <property type="term" value="F:transforming growth factor beta binding"/>
    <property type="evidence" value="ECO:0007669"/>
    <property type="project" value="TreeGrafter"/>
</dbReference>
<gene>
    <name evidence="14" type="primary">TGFBR3</name>
</gene>
<dbReference type="GO" id="GO:0005114">
    <property type="term" value="F:type II transforming growth factor beta receptor binding"/>
    <property type="evidence" value="ECO:0007669"/>
    <property type="project" value="TreeGrafter"/>
</dbReference>
<dbReference type="Pfam" id="PF23344">
    <property type="entry name" value="ZP-N"/>
    <property type="match status" value="1"/>
</dbReference>
<dbReference type="Pfam" id="PF00100">
    <property type="entry name" value="Zona_pellucida"/>
    <property type="match status" value="1"/>
</dbReference>
<evidence type="ECO:0000256" key="6">
    <source>
        <dbReference type="ARBA" id="ARBA00022989"/>
    </source>
</evidence>
<keyword evidence="4 11" id="KW-0812">Transmembrane</keyword>
<dbReference type="InterPro" id="IPR042235">
    <property type="entry name" value="ZP-C_dom"/>
</dbReference>
<dbReference type="InterPro" id="IPR055356">
    <property type="entry name" value="ZP-N"/>
</dbReference>
<evidence type="ECO:0000256" key="10">
    <source>
        <dbReference type="SAM" id="MobiDB-lite"/>
    </source>
</evidence>
<reference evidence="14" key="2">
    <citation type="submission" date="2025-08" db="UniProtKB">
        <authorList>
            <consortium name="Ensembl"/>
        </authorList>
    </citation>
    <scope>IDENTIFICATION</scope>
</reference>
<dbReference type="GO" id="GO:0007179">
    <property type="term" value="P:transforming growth factor beta receptor signaling pathway"/>
    <property type="evidence" value="ECO:0007669"/>
    <property type="project" value="TreeGrafter"/>
</dbReference>
<reference evidence="14" key="3">
    <citation type="submission" date="2025-09" db="UniProtKB">
        <authorList>
            <consortium name="Ensembl"/>
        </authorList>
    </citation>
    <scope>IDENTIFICATION</scope>
</reference>
<keyword evidence="2" id="KW-1003">Cell membrane</keyword>
<keyword evidence="6 11" id="KW-1133">Transmembrane helix</keyword>
<evidence type="ECO:0000256" key="4">
    <source>
        <dbReference type="ARBA" id="ARBA00022692"/>
    </source>
</evidence>
<evidence type="ECO:0000256" key="11">
    <source>
        <dbReference type="SAM" id="Phobius"/>
    </source>
</evidence>